<dbReference type="SUPFAM" id="SSF54427">
    <property type="entry name" value="NTF2-like"/>
    <property type="match status" value="1"/>
</dbReference>
<reference evidence="2" key="1">
    <citation type="journal article" date="2019" name="Int. J. Syst. Evol. Microbiol.">
        <title>The Global Catalogue of Microorganisms (GCM) 10K type strain sequencing project: providing services to taxonomists for standard genome sequencing and annotation.</title>
        <authorList>
            <consortium name="The Broad Institute Genomics Platform"/>
            <consortium name="The Broad Institute Genome Sequencing Center for Infectious Disease"/>
            <person name="Wu L."/>
            <person name="Ma J."/>
        </authorList>
    </citation>
    <scope>NUCLEOTIDE SEQUENCE [LARGE SCALE GENOMIC DNA]</scope>
    <source>
        <strain evidence="2">JCM 31486</strain>
    </source>
</reference>
<comment type="caution">
    <text evidence="1">The sequence shown here is derived from an EMBL/GenBank/DDBJ whole genome shotgun (WGS) entry which is preliminary data.</text>
</comment>
<name>A0ABW3MJ66_9PSEU</name>
<organism evidence="1 2">
    <name type="scientific">Kibdelosporangium lantanae</name>
    <dbReference type="NCBI Taxonomy" id="1497396"/>
    <lineage>
        <taxon>Bacteria</taxon>
        <taxon>Bacillati</taxon>
        <taxon>Actinomycetota</taxon>
        <taxon>Actinomycetes</taxon>
        <taxon>Pseudonocardiales</taxon>
        <taxon>Pseudonocardiaceae</taxon>
        <taxon>Kibdelosporangium</taxon>
    </lineage>
</organism>
<feature type="non-terminal residue" evidence="1">
    <location>
        <position position="74"/>
    </location>
</feature>
<sequence length="74" mass="8647">MSDDNLRDFYRRYLSLLNNRELDELSTLFHERVTLNGQPVNREDIMAAMRYTATEAVPDLQWTAQDVVVTGDRV</sequence>
<evidence type="ECO:0000313" key="1">
    <source>
        <dbReference type="EMBL" id="MFD1050626.1"/>
    </source>
</evidence>
<protein>
    <submittedName>
        <fullName evidence="1">Ester cyclase</fullName>
    </submittedName>
</protein>
<dbReference type="InterPro" id="IPR009959">
    <property type="entry name" value="Cyclase_SnoaL-like"/>
</dbReference>
<evidence type="ECO:0000313" key="2">
    <source>
        <dbReference type="Proteomes" id="UP001597045"/>
    </source>
</evidence>
<dbReference type="Gene3D" id="3.10.450.50">
    <property type="match status" value="1"/>
</dbReference>
<accession>A0ABW3MJ66</accession>
<proteinExistence type="predicted"/>
<dbReference type="InterPro" id="IPR032710">
    <property type="entry name" value="NTF2-like_dom_sf"/>
</dbReference>
<dbReference type="Proteomes" id="UP001597045">
    <property type="component" value="Unassembled WGS sequence"/>
</dbReference>
<dbReference type="EMBL" id="JBHTIS010002975">
    <property type="protein sequence ID" value="MFD1050626.1"/>
    <property type="molecule type" value="Genomic_DNA"/>
</dbReference>
<gene>
    <name evidence="1" type="ORF">ACFQ1S_36415</name>
</gene>
<dbReference type="Pfam" id="PF07366">
    <property type="entry name" value="SnoaL"/>
    <property type="match status" value="1"/>
</dbReference>
<keyword evidence="2" id="KW-1185">Reference proteome</keyword>